<comment type="function">
    <text evidence="11">Catalyzes the attachment of alanine to tRNA(Ala) in a two-step reaction: alanine is first activated by ATP to form Ala-AMP and then transferred to the acceptor end of tRNA(Ala). Also edits incorrectly charged Ser-tRNA(Ala) and Gly-tRNA(Ala) via its editing domain.</text>
</comment>
<dbReference type="InterPro" id="IPR018162">
    <property type="entry name" value="Ala-tRNA-ligase_IIc_anticod-bd"/>
</dbReference>
<dbReference type="AlphaFoldDB" id="A0AAT9G911"/>
<evidence type="ECO:0000313" key="14">
    <source>
        <dbReference type="EMBL" id="BFD46277.1"/>
    </source>
</evidence>
<keyword evidence="7 11" id="KW-0067">ATP-binding</keyword>
<dbReference type="EMBL" id="AP029170">
    <property type="protein sequence ID" value="BFD46277.1"/>
    <property type="molecule type" value="Genomic_DNA"/>
</dbReference>
<evidence type="ECO:0000256" key="3">
    <source>
        <dbReference type="ARBA" id="ARBA00022598"/>
    </source>
</evidence>
<dbReference type="GO" id="GO:0000049">
    <property type="term" value="F:tRNA binding"/>
    <property type="evidence" value="ECO:0007669"/>
    <property type="project" value="UniProtKB-KW"/>
</dbReference>
<feature type="binding site" evidence="11">
    <location>
        <position position="568"/>
    </location>
    <ligand>
        <name>Zn(2+)</name>
        <dbReference type="ChEBI" id="CHEBI:29105"/>
    </ligand>
</feature>
<evidence type="ECO:0000256" key="5">
    <source>
        <dbReference type="ARBA" id="ARBA00022741"/>
    </source>
</evidence>
<feature type="coiled-coil region" evidence="12">
    <location>
        <begin position="733"/>
        <end position="767"/>
    </location>
</feature>
<dbReference type="Gene3D" id="3.30.930.10">
    <property type="entry name" value="Bira Bifunctional Protein, Domain 2"/>
    <property type="match status" value="1"/>
</dbReference>
<dbReference type="InterPro" id="IPR003156">
    <property type="entry name" value="DHHA1_dom"/>
</dbReference>
<feature type="binding site" evidence="11">
    <location>
        <position position="572"/>
    </location>
    <ligand>
        <name>Zn(2+)</name>
        <dbReference type="ChEBI" id="CHEBI:29105"/>
    </ligand>
</feature>
<dbReference type="GO" id="GO:0006419">
    <property type="term" value="P:alanyl-tRNA aminoacylation"/>
    <property type="evidence" value="ECO:0007669"/>
    <property type="project" value="UniProtKB-UniRule"/>
</dbReference>
<dbReference type="FunFam" id="3.10.310.40:FF:000001">
    <property type="entry name" value="Alanine--tRNA ligase"/>
    <property type="match status" value="1"/>
</dbReference>
<dbReference type="InterPro" id="IPR050058">
    <property type="entry name" value="Ala-tRNA_ligase"/>
</dbReference>
<dbReference type="PROSITE" id="PS50860">
    <property type="entry name" value="AA_TRNA_LIGASE_II_ALA"/>
    <property type="match status" value="1"/>
</dbReference>
<keyword evidence="2 11" id="KW-0820">tRNA-binding</keyword>
<dbReference type="GO" id="GO:0005524">
    <property type="term" value="F:ATP binding"/>
    <property type="evidence" value="ECO:0007669"/>
    <property type="project" value="UniProtKB-UniRule"/>
</dbReference>
<dbReference type="InterPro" id="IPR018163">
    <property type="entry name" value="Thr/Ala-tRNA-synth_IIc_edit"/>
</dbReference>
<evidence type="ECO:0000256" key="1">
    <source>
        <dbReference type="ARBA" id="ARBA00008226"/>
    </source>
</evidence>
<comment type="subcellular location">
    <subcellularLocation>
        <location evidence="11">Cytoplasm</location>
    </subcellularLocation>
</comment>
<keyword evidence="4 11" id="KW-0479">Metal-binding</keyword>
<dbReference type="InterPro" id="IPR002318">
    <property type="entry name" value="Ala-tRNA-lgiase_IIc"/>
</dbReference>
<dbReference type="GO" id="GO:0045892">
    <property type="term" value="P:negative regulation of DNA-templated transcription"/>
    <property type="evidence" value="ECO:0007669"/>
    <property type="project" value="TreeGrafter"/>
</dbReference>
<keyword evidence="8 11" id="KW-0694">RNA-binding</keyword>
<accession>A0AAT9G911</accession>
<organism evidence="14">
    <name type="scientific">Candidatus Tisiphia endosymbiont of Sergentomyia squamirostris</name>
    <dbReference type="NCBI Taxonomy" id="3113639"/>
    <lineage>
        <taxon>Bacteria</taxon>
        <taxon>Pseudomonadati</taxon>
        <taxon>Pseudomonadota</taxon>
        <taxon>Alphaproteobacteria</taxon>
        <taxon>Rickettsiales</taxon>
        <taxon>Rickettsiaceae</taxon>
        <taxon>Rickettsieae</taxon>
        <taxon>Candidatus Tisiphia</taxon>
    </lineage>
</organism>
<dbReference type="SUPFAM" id="SSF50447">
    <property type="entry name" value="Translation proteins"/>
    <property type="match status" value="1"/>
</dbReference>
<dbReference type="FunFam" id="3.30.54.20:FF:000001">
    <property type="entry name" value="Alanine--tRNA ligase"/>
    <property type="match status" value="1"/>
</dbReference>
<dbReference type="CDD" id="cd00673">
    <property type="entry name" value="AlaRS_core"/>
    <property type="match status" value="1"/>
</dbReference>
<dbReference type="FunFam" id="3.30.930.10:FF:000004">
    <property type="entry name" value="Alanine--tRNA ligase"/>
    <property type="match status" value="1"/>
</dbReference>
<evidence type="ECO:0000256" key="7">
    <source>
        <dbReference type="ARBA" id="ARBA00022840"/>
    </source>
</evidence>
<dbReference type="InterPro" id="IPR018165">
    <property type="entry name" value="Ala-tRNA-synth_IIc_core"/>
</dbReference>
<protein>
    <recommendedName>
        <fullName evidence="11">Alanine--tRNA ligase</fullName>
        <ecNumber evidence="11">6.1.1.7</ecNumber>
    </recommendedName>
    <alternativeName>
        <fullName evidence="11">Alanyl-tRNA synthetase</fullName>
        <shortName evidence="11">AlaRS</shortName>
    </alternativeName>
</protein>
<keyword evidence="11" id="KW-0963">Cytoplasm</keyword>
<evidence type="ECO:0000256" key="9">
    <source>
        <dbReference type="ARBA" id="ARBA00022917"/>
    </source>
</evidence>
<dbReference type="InterPro" id="IPR045864">
    <property type="entry name" value="aa-tRNA-synth_II/BPL/LPL"/>
</dbReference>
<dbReference type="Pfam" id="PF02272">
    <property type="entry name" value="DHHA1"/>
    <property type="match status" value="1"/>
</dbReference>
<dbReference type="SUPFAM" id="SSF101353">
    <property type="entry name" value="Putative anticodon-binding domain of alanyl-tRNA synthetase (AlaRS)"/>
    <property type="match status" value="1"/>
</dbReference>
<keyword evidence="3 11" id="KW-0436">Ligase</keyword>
<dbReference type="Gene3D" id="3.30.980.10">
    <property type="entry name" value="Threonyl-trna Synthetase, Chain A, domain 2"/>
    <property type="match status" value="1"/>
</dbReference>
<dbReference type="SMART" id="SM00863">
    <property type="entry name" value="tRNA_SAD"/>
    <property type="match status" value="1"/>
</dbReference>
<feature type="binding site" evidence="11">
    <location>
        <position position="674"/>
    </location>
    <ligand>
        <name>Zn(2+)</name>
        <dbReference type="ChEBI" id="CHEBI:29105"/>
    </ligand>
</feature>
<keyword evidence="6 11" id="KW-0862">Zinc</keyword>
<gene>
    <name evidence="11 14" type="primary">alaS</name>
    <name evidence="14" type="ORF">DMENIID0002_09230</name>
</gene>
<dbReference type="InterPro" id="IPR009000">
    <property type="entry name" value="Transl_B-barrel_sf"/>
</dbReference>
<keyword evidence="9 11" id="KW-0648">Protein biosynthesis</keyword>
<dbReference type="Gene3D" id="2.40.30.130">
    <property type="match status" value="1"/>
</dbReference>
<dbReference type="Pfam" id="PF01411">
    <property type="entry name" value="tRNA-synt_2c"/>
    <property type="match status" value="1"/>
</dbReference>
<proteinExistence type="inferred from homology"/>
<evidence type="ECO:0000256" key="11">
    <source>
        <dbReference type="HAMAP-Rule" id="MF_00036"/>
    </source>
</evidence>
<dbReference type="PRINTS" id="PR00980">
    <property type="entry name" value="TRNASYNTHALA"/>
</dbReference>
<dbReference type="EC" id="6.1.1.7" evidence="11"/>
<dbReference type="SUPFAM" id="SSF55186">
    <property type="entry name" value="ThrRS/AlaRS common domain"/>
    <property type="match status" value="1"/>
</dbReference>
<evidence type="ECO:0000256" key="8">
    <source>
        <dbReference type="ARBA" id="ARBA00022884"/>
    </source>
</evidence>
<comment type="similarity">
    <text evidence="1 11">Belongs to the class-II aminoacyl-tRNA synthetase family.</text>
</comment>
<evidence type="ECO:0000256" key="2">
    <source>
        <dbReference type="ARBA" id="ARBA00022555"/>
    </source>
</evidence>
<dbReference type="Gene3D" id="3.10.310.40">
    <property type="match status" value="1"/>
</dbReference>
<reference evidence="14" key="1">
    <citation type="submission" date="2024-01" db="EMBL/GenBank/DDBJ databases">
        <title>Sequencing the genomes of a sandfly, Sergentomyia squamirostris, and its two endosymbionts.</title>
        <authorList>
            <person name="Itokawa K."/>
            <person name="Sanjoba C."/>
        </authorList>
    </citation>
    <scope>NUCLEOTIDE SEQUENCE</scope>
    <source>
        <strain evidence="14">RiSSQ</strain>
    </source>
</reference>
<keyword evidence="10 11" id="KW-0030">Aminoacyl-tRNA synthetase</keyword>
<dbReference type="InterPro" id="IPR023033">
    <property type="entry name" value="Ala_tRNA_ligase_euk/bac"/>
</dbReference>
<feature type="binding site" evidence="11">
    <location>
        <position position="678"/>
    </location>
    <ligand>
        <name>Zn(2+)</name>
        <dbReference type="ChEBI" id="CHEBI:29105"/>
    </ligand>
</feature>
<dbReference type="GO" id="GO:0002161">
    <property type="term" value="F:aminoacyl-tRNA deacylase activity"/>
    <property type="evidence" value="ECO:0007669"/>
    <property type="project" value="TreeGrafter"/>
</dbReference>
<evidence type="ECO:0000256" key="4">
    <source>
        <dbReference type="ARBA" id="ARBA00022723"/>
    </source>
</evidence>
<comment type="cofactor">
    <cofactor evidence="11">
        <name>Zn(2+)</name>
        <dbReference type="ChEBI" id="CHEBI:29105"/>
    </cofactor>
    <text evidence="11">Binds 1 zinc ion per subunit.</text>
</comment>
<comment type="catalytic activity">
    <reaction evidence="11">
        <text>tRNA(Ala) + L-alanine + ATP = L-alanyl-tRNA(Ala) + AMP + diphosphate</text>
        <dbReference type="Rhea" id="RHEA:12540"/>
        <dbReference type="Rhea" id="RHEA-COMP:9657"/>
        <dbReference type="Rhea" id="RHEA-COMP:9923"/>
        <dbReference type="ChEBI" id="CHEBI:30616"/>
        <dbReference type="ChEBI" id="CHEBI:33019"/>
        <dbReference type="ChEBI" id="CHEBI:57972"/>
        <dbReference type="ChEBI" id="CHEBI:78442"/>
        <dbReference type="ChEBI" id="CHEBI:78497"/>
        <dbReference type="ChEBI" id="CHEBI:456215"/>
        <dbReference type="EC" id="6.1.1.7"/>
    </reaction>
</comment>
<dbReference type="FunFam" id="3.30.980.10:FF:000004">
    <property type="entry name" value="Alanine--tRNA ligase, cytoplasmic"/>
    <property type="match status" value="1"/>
</dbReference>
<comment type="domain">
    <text evidence="11">Consists of three domains; the N-terminal catalytic domain, the editing domain and the C-terminal C-Ala domain. The editing domain removes incorrectly charged amino acids, while the C-Ala domain, along with tRNA(Ala), serves as a bridge to cooperatively bring together the editing and aminoacylation centers thus stimulating deacylation of misacylated tRNAs.</text>
</comment>
<evidence type="ECO:0000256" key="12">
    <source>
        <dbReference type="SAM" id="Coils"/>
    </source>
</evidence>
<sequence length="892" mass="100296">MTKLTTEEIRNKFISYFVANNHLHVPASSLIPHNDPSLMFVNSGMVQFKNVFTGQENRDYQRAVTSQKSLRAGGKHNDLENVGYTARHHTFFEMLGNFSFGDYFKEEAIYHAWNLLTKEFAIAKEKLYVTVYHTDEEAAAYWKKIANLSDDRIIKIKTTDNFWSMGDTGPCGPCSEIFYDHGEQIKGGLPGTKDQDGDRFIEIWNMVFMQFEQLDNDTRIELPKKSIDTGMGLERISAVMQNVYNNYDTDLFKEIIAYTENIVKVKVEGEAKFSYRVIADHLRACAFLISDGIMPSNEARGYVLRRIMRRSMRHAHILGSSEPLMYRLLPKLVELMGTTYPELRRAEDFASNILEQEEIRFKAMLERGLKLLDDETQYLSKPSELSGEIVFKLYDTYGFPVDLTEDILKAKQISIDLDGFNNKMQEQKERARKSWLGSNESKTDKIWFDLKAEFGSTEFLGYYLNEAEGKILALIKDNILVDTIDISEEKFIVISNQTPFYGESGGQMGDIGYIKSTNSKIRVIDTVKYLGSIIAHICILQEGASIKVGDSADFAIDVKYRNNLRIHHSATHILHAVLHQVLGKHVTQKGSLVAYDRLRFDISHMAALTTEEIILIEDKVNQVITDNSKVTTTLMSTDEAIKVGAMALFGEKYDSEVRVVAIGNPLELNSLELCGGTHVTRTGDIGMFKITSESAIAAGVRRIEAVCGEFVLKLIRQNDTVIENISSTLKIGKNEIIDKVNNLIASKKQLEDKLVDLQVSMLDLNIEQIAKESVSISDIYSKQNSIQFIYKVVHNLDTKILRLSAQRIADKSDNLVIVYIGMPDLQGKLSITIAVSKKITNKVHAGNLAKEVSVFLGGSGGGGQANIAQAGGTDVSKVEKLPNMIRELLSKF</sequence>
<evidence type="ECO:0000256" key="6">
    <source>
        <dbReference type="ARBA" id="ARBA00022833"/>
    </source>
</evidence>
<dbReference type="HAMAP" id="MF_00036_B">
    <property type="entry name" value="Ala_tRNA_synth_B"/>
    <property type="match status" value="1"/>
</dbReference>
<keyword evidence="5 11" id="KW-0547">Nucleotide-binding</keyword>
<dbReference type="InterPro" id="IPR012947">
    <property type="entry name" value="tRNA_SAD"/>
</dbReference>
<dbReference type="PANTHER" id="PTHR11777">
    <property type="entry name" value="ALANYL-TRNA SYNTHETASE"/>
    <property type="match status" value="1"/>
</dbReference>
<feature type="domain" description="Alanyl-transfer RNA synthetases family profile" evidence="13">
    <location>
        <begin position="4"/>
        <end position="717"/>
    </location>
</feature>
<dbReference type="GO" id="GO:0004813">
    <property type="term" value="F:alanine-tRNA ligase activity"/>
    <property type="evidence" value="ECO:0007669"/>
    <property type="project" value="UniProtKB-UniRule"/>
</dbReference>
<dbReference type="NCBIfam" id="TIGR00344">
    <property type="entry name" value="alaS"/>
    <property type="match status" value="1"/>
</dbReference>
<dbReference type="InterPro" id="IPR018164">
    <property type="entry name" value="Ala-tRNA-synth_IIc_N"/>
</dbReference>
<evidence type="ECO:0000256" key="10">
    <source>
        <dbReference type="ARBA" id="ARBA00023146"/>
    </source>
</evidence>
<dbReference type="Gene3D" id="3.30.54.20">
    <property type="match status" value="1"/>
</dbReference>
<keyword evidence="12" id="KW-0175">Coiled coil</keyword>
<evidence type="ECO:0000259" key="13">
    <source>
        <dbReference type="PROSITE" id="PS50860"/>
    </source>
</evidence>
<dbReference type="SUPFAM" id="SSF55681">
    <property type="entry name" value="Class II aaRS and biotin synthetases"/>
    <property type="match status" value="1"/>
</dbReference>
<dbReference type="GO" id="GO:0005829">
    <property type="term" value="C:cytosol"/>
    <property type="evidence" value="ECO:0007669"/>
    <property type="project" value="TreeGrafter"/>
</dbReference>
<name>A0AAT9G911_9RICK</name>
<dbReference type="Pfam" id="PF07973">
    <property type="entry name" value="tRNA_SAD"/>
    <property type="match status" value="1"/>
</dbReference>
<dbReference type="PANTHER" id="PTHR11777:SF9">
    <property type="entry name" value="ALANINE--TRNA LIGASE, CYTOPLASMIC"/>
    <property type="match status" value="1"/>
</dbReference>
<dbReference type="GO" id="GO:0008270">
    <property type="term" value="F:zinc ion binding"/>
    <property type="evidence" value="ECO:0007669"/>
    <property type="project" value="UniProtKB-UniRule"/>
</dbReference>